<keyword evidence="5" id="KW-0067">ATP-binding</keyword>
<evidence type="ECO:0000256" key="6">
    <source>
        <dbReference type="ARBA" id="ARBA00023098"/>
    </source>
</evidence>
<keyword evidence="11" id="KW-1185">Reference proteome</keyword>
<dbReference type="GO" id="GO:0004163">
    <property type="term" value="F:diphosphomevalonate decarboxylase activity"/>
    <property type="evidence" value="ECO:0007669"/>
    <property type="project" value="UniProtKB-EC"/>
</dbReference>
<accession>A0A6N8CQE1</accession>
<keyword evidence="6" id="KW-0443">Lipid metabolism</keyword>
<keyword evidence="7 10" id="KW-0456">Lyase</keyword>
<dbReference type="SUPFAM" id="SSF54211">
    <property type="entry name" value="Ribosomal protein S5 domain 2-like"/>
    <property type="match status" value="1"/>
</dbReference>
<feature type="domain" description="Mvd1 C-terminal" evidence="8">
    <location>
        <begin position="175"/>
        <end position="307"/>
    </location>
</feature>
<dbReference type="InterPro" id="IPR041431">
    <property type="entry name" value="Mvd1_C"/>
</dbReference>
<dbReference type="Pfam" id="PF18376">
    <property type="entry name" value="MDD_C"/>
    <property type="match status" value="1"/>
</dbReference>
<evidence type="ECO:0000313" key="11">
    <source>
        <dbReference type="Proteomes" id="UP000440978"/>
    </source>
</evidence>
<evidence type="ECO:0000256" key="7">
    <source>
        <dbReference type="ARBA" id="ARBA00023239"/>
    </source>
</evidence>
<dbReference type="GO" id="GO:0005829">
    <property type="term" value="C:cytosol"/>
    <property type="evidence" value="ECO:0007669"/>
    <property type="project" value="InterPro"/>
</dbReference>
<dbReference type="Pfam" id="PF22700">
    <property type="entry name" value="MVD-like_N"/>
    <property type="match status" value="1"/>
</dbReference>
<dbReference type="InterPro" id="IPR020568">
    <property type="entry name" value="Ribosomal_Su5_D2-typ_SF"/>
</dbReference>
<evidence type="ECO:0000259" key="9">
    <source>
        <dbReference type="Pfam" id="PF22700"/>
    </source>
</evidence>
<dbReference type="PIRSF" id="PIRSF015950">
    <property type="entry name" value="Mev_P_decrbx"/>
    <property type="match status" value="1"/>
</dbReference>
<dbReference type="InterPro" id="IPR029765">
    <property type="entry name" value="Mev_diP_decarb"/>
</dbReference>
<dbReference type="GO" id="GO:0019287">
    <property type="term" value="P:isopentenyl diphosphate biosynthetic process, mevalonate pathway"/>
    <property type="evidence" value="ECO:0007669"/>
    <property type="project" value="InterPro"/>
</dbReference>
<name>A0A6N8CQE1_9BACI</name>
<evidence type="ECO:0000256" key="5">
    <source>
        <dbReference type="ARBA" id="ARBA00022840"/>
    </source>
</evidence>
<dbReference type="AlphaFoldDB" id="A0A6N8CQE1"/>
<evidence type="ECO:0000256" key="1">
    <source>
        <dbReference type="ARBA" id="ARBA00008831"/>
    </source>
</evidence>
<keyword evidence="3" id="KW-0444">Lipid biosynthesis</keyword>
<dbReference type="EMBL" id="WNHB01000006">
    <property type="protein sequence ID" value="MTT31387.1"/>
    <property type="molecule type" value="Genomic_DNA"/>
</dbReference>
<evidence type="ECO:0000259" key="8">
    <source>
        <dbReference type="Pfam" id="PF18376"/>
    </source>
</evidence>
<gene>
    <name evidence="10" type="primary">mvaD</name>
    <name evidence="10" type="ORF">GMB86_05055</name>
</gene>
<dbReference type="Gene3D" id="3.30.230.10">
    <property type="match status" value="1"/>
</dbReference>
<reference evidence="10 11" key="1">
    <citation type="submission" date="2019-11" db="EMBL/GenBank/DDBJ databases">
        <title>Terrilactibacillus tamarindus sp. nov. BCM23-1 isolated from bark of Tamarindus indica.</title>
        <authorList>
            <person name="Kingkaew E."/>
            <person name="Tanasupawat S."/>
        </authorList>
    </citation>
    <scope>NUCLEOTIDE SEQUENCE [LARGE SCALE GENOMIC DNA]</scope>
    <source>
        <strain evidence="10 11">BCM23-1</strain>
    </source>
</reference>
<dbReference type="SUPFAM" id="SSF55060">
    <property type="entry name" value="GHMP Kinase, C-terminal domain"/>
    <property type="match status" value="1"/>
</dbReference>
<comment type="caution">
    <text evidence="10">The sequence shown here is derived from an EMBL/GenBank/DDBJ whole genome shotgun (WGS) entry which is preliminary data.</text>
</comment>
<dbReference type="GO" id="GO:0005524">
    <property type="term" value="F:ATP binding"/>
    <property type="evidence" value="ECO:0007669"/>
    <property type="project" value="UniProtKB-KW"/>
</dbReference>
<organism evidence="10 11">
    <name type="scientific">Terrilactibacillus tamarindi</name>
    <dbReference type="NCBI Taxonomy" id="2599694"/>
    <lineage>
        <taxon>Bacteria</taxon>
        <taxon>Bacillati</taxon>
        <taxon>Bacillota</taxon>
        <taxon>Bacilli</taxon>
        <taxon>Bacillales</taxon>
        <taxon>Bacillaceae</taxon>
        <taxon>Terrilactibacillus</taxon>
    </lineage>
</organism>
<dbReference type="PANTHER" id="PTHR10977:SF3">
    <property type="entry name" value="DIPHOSPHOMEVALONATE DECARBOXYLASE"/>
    <property type="match status" value="1"/>
</dbReference>
<dbReference type="NCBIfam" id="TIGR01240">
    <property type="entry name" value="mevDPdecarb"/>
    <property type="match status" value="1"/>
</dbReference>
<protein>
    <recommendedName>
        <fullName evidence="2">diphosphomevalonate decarboxylase</fullName>
        <ecNumber evidence="2">4.1.1.33</ecNumber>
    </recommendedName>
</protein>
<evidence type="ECO:0000256" key="3">
    <source>
        <dbReference type="ARBA" id="ARBA00022516"/>
    </source>
</evidence>
<keyword evidence="4" id="KW-0547">Nucleotide-binding</keyword>
<dbReference type="PANTHER" id="PTHR10977">
    <property type="entry name" value="DIPHOSPHOMEVALONATE DECARBOXYLASE"/>
    <property type="match status" value="1"/>
</dbReference>
<dbReference type="Gene3D" id="3.30.70.890">
    <property type="entry name" value="GHMP kinase, C-terminal domain"/>
    <property type="match status" value="1"/>
</dbReference>
<feature type="domain" description="Diphosphomevalonate decarboxylase-like N-terminal" evidence="9">
    <location>
        <begin position="7"/>
        <end position="162"/>
    </location>
</feature>
<comment type="similarity">
    <text evidence="1">Belongs to the diphosphomevalonate decarboxylase family.</text>
</comment>
<evidence type="ECO:0000313" key="10">
    <source>
        <dbReference type="EMBL" id="MTT31387.1"/>
    </source>
</evidence>
<dbReference type="InterPro" id="IPR053859">
    <property type="entry name" value="MVD-like_N"/>
</dbReference>
<dbReference type="EC" id="4.1.1.33" evidence="2"/>
<dbReference type="InterPro" id="IPR005935">
    <property type="entry name" value="Mev_decarb"/>
</dbReference>
<dbReference type="Proteomes" id="UP000440978">
    <property type="component" value="Unassembled WGS sequence"/>
</dbReference>
<proteinExistence type="inferred from homology"/>
<evidence type="ECO:0000256" key="4">
    <source>
        <dbReference type="ARBA" id="ARBA00022741"/>
    </source>
</evidence>
<sequence length="326" mass="35923">MQAAARAYTNIALIKYWGKKDEQLILPMNSSLSLTLNAFYTETRVTLQQSLSCDEIIMDGKVLSGHSAEKIIRFMNQVRDQSGNRTYALIVTNNHVPVASGFASSASGFAALAASAARAYGLDCSGVALSRLARRGSGSASRSIYGGFVKWMKGTKDEDSYAVPIDPANWGIRLVVVAVNRQKKKISSRLGMKRTVQTSPFYPIWMKEAEKDLGRMEQAIHHHDLEMIGEIAEANALKMHATMLAATPPFTYWEEGTLTVMRRAAHLREQGIPCYFTIDAGPNVKLICSVEHVDQILDDLSDFFPLEALITAEPGPGVQFLEDPIH</sequence>
<dbReference type="InterPro" id="IPR036554">
    <property type="entry name" value="GHMP_kinase_C_sf"/>
</dbReference>
<evidence type="ECO:0000256" key="2">
    <source>
        <dbReference type="ARBA" id="ARBA00012296"/>
    </source>
</evidence>
<dbReference type="FunFam" id="3.30.230.10:FF:000072">
    <property type="entry name" value="Diphosphomevalonate decarboxylase"/>
    <property type="match status" value="1"/>
</dbReference>
<dbReference type="InterPro" id="IPR014721">
    <property type="entry name" value="Ribsml_uS5_D2-typ_fold_subgr"/>
</dbReference>
<dbReference type="RefSeq" id="WP_329602771.1">
    <property type="nucleotide sequence ID" value="NZ_WNHB01000006.1"/>
</dbReference>